<dbReference type="EMBL" id="BJZT01000015">
    <property type="protein sequence ID" value="GEO99252.1"/>
    <property type="molecule type" value="Genomic_DNA"/>
</dbReference>
<gene>
    <name evidence="2" type="ORF">MHA02_16400</name>
</gene>
<evidence type="ECO:0000313" key="2">
    <source>
        <dbReference type="EMBL" id="GEO99252.1"/>
    </source>
</evidence>
<proteinExistence type="predicted"/>
<dbReference type="OrthoDB" id="8001190at2"/>
<protein>
    <submittedName>
        <fullName evidence="2">Uncharacterized protein</fullName>
    </submittedName>
</protein>
<feature type="signal peptide" evidence="1">
    <location>
        <begin position="1"/>
        <end position="23"/>
    </location>
</feature>
<dbReference type="Proteomes" id="UP000321258">
    <property type="component" value="Unassembled WGS sequence"/>
</dbReference>
<reference evidence="2 3" key="1">
    <citation type="submission" date="2019-07" db="EMBL/GenBank/DDBJ databases">
        <title>Whole genome shotgun sequence of Methylobacterium haplocladii NBRC 107714.</title>
        <authorList>
            <person name="Hosoyama A."/>
            <person name="Uohara A."/>
            <person name="Ohji S."/>
            <person name="Ichikawa N."/>
        </authorList>
    </citation>
    <scope>NUCLEOTIDE SEQUENCE [LARGE SCALE GENOMIC DNA]</scope>
    <source>
        <strain evidence="2 3">NBRC 107714</strain>
    </source>
</reference>
<name>A0A512INM6_9HYPH</name>
<keyword evidence="1" id="KW-0732">Signal</keyword>
<dbReference type="RefSeq" id="WP_147078158.1">
    <property type="nucleotide sequence ID" value="NZ_BJZT01000015.1"/>
</dbReference>
<sequence>MRFILPVALGAAVLLGCAGTAFAESRIPAGGAFMNSYTSDPYFDPKSAWSQQHSIGDIGGQIMLAEPPGYPPACSIFDPACAARRGAWLRRMRHGSR</sequence>
<keyword evidence="3" id="KW-1185">Reference proteome</keyword>
<feature type="chain" id="PRO_5022244033" evidence="1">
    <location>
        <begin position="24"/>
        <end position="97"/>
    </location>
</feature>
<dbReference type="PROSITE" id="PS51257">
    <property type="entry name" value="PROKAR_LIPOPROTEIN"/>
    <property type="match status" value="1"/>
</dbReference>
<evidence type="ECO:0000256" key="1">
    <source>
        <dbReference type="SAM" id="SignalP"/>
    </source>
</evidence>
<accession>A0A512INM6</accession>
<evidence type="ECO:0000313" key="3">
    <source>
        <dbReference type="Proteomes" id="UP000321258"/>
    </source>
</evidence>
<dbReference type="AlphaFoldDB" id="A0A512INM6"/>
<comment type="caution">
    <text evidence="2">The sequence shown here is derived from an EMBL/GenBank/DDBJ whole genome shotgun (WGS) entry which is preliminary data.</text>
</comment>
<organism evidence="2 3">
    <name type="scientific">Methylobacterium haplocladii</name>
    <dbReference type="NCBI Taxonomy" id="1176176"/>
    <lineage>
        <taxon>Bacteria</taxon>
        <taxon>Pseudomonadati</taxon>
        <taxon>Pseudomonadota</taxon>
        <taxon>Alphaproteobacteria</taxon>
        <taxon>Hyphomicrobiales</taxon>
        <taxon>Methylobacteriaceae</taxon>
        <taxon>Methylobacterium</taxon>
    </lineage>
</organism>